<organism evidence="1">
    <name type="scientific">Arundo donax</name>
    <name type="common">Giant reed</name>
    <name type="synonym">Donax arundinaceus</name>
    <dbReference type="NCBI Taxonomy" id="35708"/>
    <lineage>
        <taxon>Eukaryota</taxon>
        <taxon>Viridiplantae</taxon>
        <taxon>Streptophyta</taxon>
        <taxon>Embryophyta</taxon>
        <taxon>Tracheophyta</taxon>
        <taxon>Spermatophyta</taxon>
        <taxon>Magnoliopsida</taxon>
        <taxon>Liliopsida</taxon>
        <taxon>Poales</taxon>
        <taxon>Poaceae</taxon>
        <taxon>PACMAD clade</taxon>
        <taxon>Arundinoideae</taxon>
        <taxon>Arundineae</taxon>
        <taxon>Arundo</taxon>
    </lineage>
</organism>
<evidence type="ECO:0000313" key="1">
    <source>
        <dbReference type="EMBL" id="JAD86273.1"/>
    </source>
</evidence>
<reference evidence="1" key="2">
    <citation type="journal article" date="2015" name="Data Brief">
        <title>Shoot transcriptome of the giant reed, Arundo donax.</title>
        <authorList>
            <person name="Barrero R.A."/>
            <person name="Guerrero F.D."/>
            <person name="Moolhuijzen P."/>
            <person name="Goolsby J.A."/>
            <person name="Tidwell J."/>
            <person name="Bellgard S.E."/>
            <person name="Bellgard M.I."/>
        </authorList>
    </citation>
    <scope>NUCLEOTIDE SEQUENCE</scope>
    <source>
        <tissue evidence="1">Shoot tissue taken approximately 20 cm above the soil surface</tissue>
    </source>
</reference>
<accession>A0A0A9DHW5</accession>
<sequence length="34" mass="3976">MLYSSAICQVMCKYIRASNRLTVKTFEDIQMCEV</sequence>
<reference evidence="1" key="1">
    <citation type="submission" date="2014-09" db="EMBL/GenBank/DDBJ databases">
        <authorList>
            <person name="Magalhaes I.L.F."/>
            <person name="Oliveira U."/>
            <person name="Santos F.R."/>
            <person name="Vidigal T.H.D.A."/>
            <person name="Brescovit A.D."/>
            <person name="Santos A.J."/>
        </authorList>
    </citation>
    <scope>NUCLEOTIDE SEQUENCE</scope>
    <source>
        <tissue evidence="1">Shoot tissue taken approximately 20 cm above the soil surface</tissue>
    </source>
</reference>
<proteinExistence type="predicted"/>
<name>A0A0A9DHW5_ARUDO</name>
<dbReference type="AlphaFoldDB" id="A0A0A9DHW5"/>
<protein>
    <submittedName>
        <fullName evidence="1">Uncharacterized protein</fullName>
    </submittedName>
</protein>
<dbReference type="EMBL" id="GBRH01211622">
    <property type="protein sequence ID" value="JAD86273.1"/>
    <property type="molecule type" value="Transcribed_RNA"/>
</dbReference>